<dbReference type="EMBL" id="QQAZ01000006">
    <property type="protein sequence ID" value="RDI50142.1"/>
    <property type="molecule type" value="Genomic_DNA"/>
</dbReference>
<sequence length="93" mass="10452">MDEDRFEAVARTLRASQAGGTRPVELARMAKDELGEDFRAINVVKVFRDAFEIPLPVLKSATCWQGFALAPDDTALSDDEFDRLLEPWLGPER</sequence>
<keyword evidence="2" id="KW-1185">Reference proteome</keyword>
<dbReference type="OrthoDB" id="3677203at2"/>
<proteinExistence type="predicted"/>
<dbReference type="AlphaFoldDB" id="A0A370H4H6"/>
<dbReference type="Proteomes" id="UP000255355">
    <property type="component" value="Unassembled WGS sequence"/>
</dbReference>
<name>A0A370H4H6_9NOCA</name>
<protein>
    <submittedName>
        <fullName evidence="1">Uncharacterized protein</fullName>
    </submittedName>
</protein>
<organism evidence="1 2">
    <name type="scientific">Nocardia mexicana</name>
    <dbReference type="NCBI Taxonomy" id="279262"/>
    <lineage>
        <taxon>Bacteria</taxon>
        <taxon>Bacillati</taxon>
        <taxon>Actinomycetota</taxon>
        <taxon>Actinomycetes</taxon>
        <taxon>Mycobacteriales</taxon>
        <taxon>Nocardiaceae</taxon>
        <taxon>Nocardia</taxon>
    </lineage>
</organism>
<comment type="caution">
    <text evidence="1">The sequence shown here is derived from an EMBL/GenBank/DDBJ whole genome shotgun (WGS) entry which is preliminary data.</text>
</comment>
<dbReference type="RefSeq" id="WP_068021543.1">
    <property type="nucleotide sequence ID" value="NZ_QQAZ01000006.1"/>
</dbReference>
<dbReference type="STRING" id="1210089.GCA_001613165_03963"/>
<gene>
    <name evidence="1" type="ORF">DFR68_106581</name>
</gene>
<evidence type="ECO:0000313" key="1">
    <source>
        <dbReference type="EMBL" id="RDI50142.1"/>
    </source>
</evidence>
<evidence type="ECO:0000313" key="2">
    <source>
        <dbReference type="Proteomes" id="UP000255355"/>
    </source>
</evidence>
<accession>A0A370H4H6</accession>
<reference evidence="1 2" key="1">
    <citation type="submission" date="2018-07" db="EMBL/GenBank/DDBJ databases">
        <title>Genomic Encyclopedia of Type Strains, Phase IV (KMG-IV): sequencing the most valuable type-strain genomes for metagenomic binning, comparative biology and taxonomic classification.</title>
        <authorList>
            <person name="Goeker M."/>
        </authorList>
    </citation>
    <scope>NUCLEOTIDE SEQUENCE [LARGE SCALE GENOMIC DNA]</scope>
    <source>
        <strain evidence="1 2">DSM 44952</strain>
    </source>
</reference>